<dbReference type="InterPro" id="IPR027795">
    <property type="entry name" value="CASTOR_ACT_dom"/>
</dbReference>
<accession>A0ABT5UFY0</accession>
<dbReference type="Gene3D" id="3.30.2130.10">
    <property type="entry name" value="VC0802-like"/>
    <property type="match status" value="1"/>
</dbReference>
<dbReference type="RefSeq" id="WP_274691604.1">
    <property type="nucleotide sequence ID" value="NZ_JAPMOU010000058.1"/>
</dbReference>
<evidence type="ECO:0000313" key="3">
    <source>
        <dbReference type="EMBL" id="MDE1465295.1"/>
    </source>
</evidence>
<organism evidence="3 4">
    <name type="scientific">Spartinivicinus poritis</name>
    <dbReference type="NCBI Taxonomy" id="2994640"/>
    <lineage>
        <taxon>Bacteria</taxon>
        <taxon>Pseudomonadati</taxon>
        <taxon>Pseudomonadota</taxon>
        <taxon>Gammaproteobacteria</taxon>
        <taxon>Oceanospirillales</taxon>
        <taxon>Zooshikellaceae</taxon>
        <taxon>Spartinivicinus</taxon>
    </lineage>
</organism>
<dbReference type="PANTHER" id="PTHR39199:SF1">
    <property type="entry name" value="BLR5128 PROTEIN"/>
    <property type="match status" value="1"/>
</dbReference>
<reference evidence="3 4" key="1">
    <citation type="submission" date="2022-11" db="EMBL/GenBank/DDBJ databases">
        <title>Spartinivicinus poritis sp. nov., isolated from scleractinian coral Porites lutea.</title>
        <authorList>
            <person name="Zhang G."/>
            <person name="Cai L."/>
            <person name="Wei Q."/>
        </authorList>
    </citation>
    <scope>NUCLEOTIDE SEQUENCE [LARGE SCALE GENOMIC DNA]</scope>
    <source>
        <strain evidence="3 4">A2-2</strain>
    </source>
</reference>
<dbReference type="Pfam" id="PF10000">
    <property type="entry name" value="ACT_3"/>
    <property type="match status" value="1"/>
</dbReference>
<dbReference type="Proteomes" id="UP001528823">
    <property type="component" value="Unassembled WGS sequence"/>
</dbReference>
<protein>
    <submittedName>
        <fullName evidence="3">ACT domain-containing protein</fullName>
    </submittedName>
</protein>
<feature type="domain" description="DUF2241" evidence="1">
    <location>
        <begin position="3"/>
        <end position="71"/>
    </location>
</feature>
<proteinExistence type="predicted"/>
<evidence type="ECO:0000259" key="1">
    <source>
        <dbReference type="Pfam" id="PF10000"/>
    </source>
</evidence>
<dbReference type="InterPro" id="IPR018717">
    <property type="entry name" value="DUF2241"/>
</dbReference>
<dbReference type="PANTHER" id="PTHR39199">
    <property type="entry name" value="BLR5128 PROTEIN"/>
    <property type="match status" value="1"/>
</dbReference>
<evidence type="ECO:0000259" key="2">
    <source>
        <dbReference type="Pfam" id="PF13840"/>
    </source>
</evidence>
<dbReference type="Pfam" id="PF13840">
    <property type="entry name" value="ACT_7"/>
    <property type="match status" value="1"/>
</dbReference>
<sequence>MQGIKDLSQILINLKPVLATDEFVFCSLKEFNNIDIAKYQPIATFIEVEGMTMVLKKEIAIQHNIVFNNVYKMITLQVHSSLDAVGLTAAVSKRLADNGISANMFAGYYHDHIFIQATKAEEALLLLTELAT</sequence>
<dbReference type="EMBL" id="JAPMOU010000058">
    <property type="protein sequence ID" value="MDE1465295.1"/>
    <property type="molecule type" value="Genomic_DNA"/>
</dbReference>
<name>A0ABT5UFY0_9GAMM</name>
<dbReference type="SUPFAM" id="SSF55021">
    <property type="entry name" value="ACT-like"/>
    <property type="match status" value="2"/>
</dbReference>
<comment type="caution">
    <text evidence="3">The sequence shown here is derived from an EMBL/GenBank/DDBJ whole genome shotgun (WGS) entry which is preliminary data.</text>
</comment>
<dbReference type="InterPro" id="IPR045865">
    <property type="entry name" value="ACT-like_dom_sf"/>
</dbReference>
<evidence type="ECO:0000313" key="4">
    <source>
        <dbReference type="Proteomes" id="UP001528823"/>
    </source>
</evidence>
<keyword evidence="4" id="KW-1185">Reference proteome</keyword>
<gene>
    <name evidence="3" type="ORF">ORQ98_25345</name>
</gene>
<feature type="domain" description="CASTOR ACT" evidence="2">
    <location>
        <begin position="73"/>
        <end position="128"/>
    </location>
</feature>